<proteinExistence type="predicted"/>
<dbReference type="AlphaFoldDB" id="U4LKZ7"/>
<sequence>MQHNQSHGMWASHCFSYSRAMNFSENVVRHWRRRARMTAK</sequence>
<evidence type="ECO:0000313" key="1">
    <source>
        <dbReference type="EMBL" id="CCX30035.1"/>
    </source>
</evidence>
<name>U4LKZ7_PYROM</name>
<keyword evidence="2" id="KW-1185">Reference proteome</keyword>
<dbReference type="EMBL" id="HF935415">
    <property type="protein sequence ID" value="CCX30035.1"/>
    <property type="molecule type" value="Genomic_DNA"/>
</dbReference>
<accession>U4LKZ7</accession>
<organism evidence="1 2">
    <name type="scientific">Pyronema omphalodes (strain CBS 100304)</name>
    <name type="common">Pyronema confluens</name>
    <dbReference type="NCBI Taxonomy" id="1076935"/>
    <lineage>
        <taxon>Eukaryota</taxon>
        <taxon>Fungi</taxon>
        <taxon>Dikarya</taxon>
        <taxon>Ascomycota</taxon>
        <taxon>Pezizomycotina</taxon>
        <taxon>Pezizomycetes</taxon>
        <taxon>Pezizales</taxon>
        <taxon>Pyronemataceae</taxon>
        <taxon>Pyronema</taxon>
    </lineage>
</organism>
<gene>
    <name evidence="1" type="ORF">PCON_08027</name>
</gene>
<reference evidence="1 2" key="1">
    <citation type="journal article" date="2013" name="PLoS Genet.">
        <title>The genome and development-dependent transcriptomes of Pyronema confluens: a window into fungal evolution.</title>
        <authorList>
            <person name="Traeger S."/>
            <person name="Altegoer F."/>
            <person name="Freitag M."/>
            <person name="Gabaldon T."/>
            <person name="Kempken F."/>
            <person name="Kumar A."/>
            <person name="Marcet-Houben M."/>
            <person name="Poggeler S."/>
            <person name="Stajich J.E."/>
            <person name="Nowrousian M."/>
        </authorList>
    </citation>
    <scope>NUCLEOTIDE SEQUENCE [LARGE SCALE GENOMIC DNA]</scope>
    <source>
        <strain evidence="2">CBS 100304</strain>
        <tissue evidence="1">Vegetative mycelium</tissue>
    </source>
</reference>
<evidence type="ECO:0000313" key="2">
    <source>
        <dbReference type="Proteomes" id="UP000018144"/>
    </source>
</evidence>
<dbReference type="Proteomes" id="UP000018144">
    <property type="component" value="Unassembled WGS sequence"/>
</dbReference>
<protein>
    <submittedName>
        <fullName evidence="1">Uncharacterized protein</fullName>
    </submittedName>
</protein>